<name>A0A6J7WXU1_9CAUD</name>
<proteinExistence type="predicted"/>
<dbReference type="EMBL" id="LR798306">
    <property type="protein sequence ID" value="CAB5222796.1"/>
    <property type="molecule type" value="Genomic_DNA"/>
</dbReference>
<accession>A0A6J7WXU1</accession>
<reference evidence="1" key="1">
    <citation type="submission" date="2020-05" db="EMBL/GenBank/DDBJ databases">
        <authorList>
            <person name="Chiriac C."/>
            <person name="Salcher M."/>
            <person name="Ghai R."/>
            <person name="Kavagutti S V."/>
        </authorList>
    </citation>
    <scope>NUCLEOTIDE SEQUENCE</scope>
</reference>
<evidence type="ECO:0000313" key="1">
    <source>
        <dbReference type="EMBL" id="CAB5222796.1"/>
    </source>
</evidence>
<sequence length="72" mass="8057">MLESDVTRCDPEYPDHYCWNCKRFINHPKQVVGTSVVTVETSASEACMYMPISLQGQRGSASPGLQGRLSHR</sequence>
<gene>
    <name evidence="1" type="ORF">UFOVP378_29</name>
</gene>
<organism evidence="1">
    <name type="scientific">uncultured Caudovirales phage</name>
    <dbReference type="NCBI Taxonomy" id="2100421"/>
    <lineage>
        <taxon>Viruses</taxon>
        <taxon>Duplodnaviria</taxon>
        <taxon>Heunggongvirae</taxon>
        <taxon>Uroviricota</taxon>
        <taxon>Caudoviricetes</taxon>
        <taxon>Peduoviridae</taxon>
        <taxon>Maltschvirus</taxon>
        <taxon>Maltschvirus maltsch</taxon>
    </lineage>
</organism>
<protein>
    <submittedName>
        <fullName evidence="1">Uncharacterized protein</fullName>
    </submittedName>
</protein>